<evidence type="ECO:0000256" key="2">
    <source>
        <dbReference type="SAM" id="Phobius"/>
    </source>
</evidence>
<feature type="transmembrane region" description="Helical" evidence="2">
    <location>
        <begin position="115"/>
        <end position="136"/>
    </location>
</feature>
<dbReference type="Proteomes" id="UP001479436">
    <property type="component" value="Unassembled WGS sequence"/>
</dbReference>
<accession>A0ABR2WQ01</accession>
<gene>
    <name evidence="3" type="ORF">K7432_009598</name>
</gene>
<protein>
    <submittedName>
        <fullName evidence="3">Uncharacterized protein</fullName>
    </submittedName>
</protein>
<organism evidence="3 4">
    <name type="scientific">Basidiobolus ranarum</name>
    <dbReference type="NCBI Taxonomy" id="34480"/>
    <lineage>
        <taxon>Eukaryota</taxon>
        <taxon>Fungi</taxon>
        <taxon>Fungi incertae sedis</taxon>
        <taxon>Zoopagomycota</taxon>
        <taxon>Entomophthoromycotina</taxon>
        <taxon>Basidiobolomycetes</taxon>
        <taxon>Basidiobolales</taxon>
        <taxon>Basidiobolaceae</taxon>
        <taxon>Basidiobolus</taxon>
    </lineage>
</organism>
<evidence type="ECO:0000313" key="4">
    <source>
        <dbReference type="Proteomes" id="UP001479436"/>
    </source>
</evidence>
<name>A0ABR2WQ01_9FUNG</name>
<keyword evidence="2" id="KW-1133">Transmembrane helix</keyword>
<comment type="caution">
    <text evidence="3">The sequence shown here is derived from an EMBL/GenBank/DDBJ whole genome shotgun (WGS) entry which is preliminary data.</text>
</comment>
<evidence type="ECO:0000256" key="1">
    <source>
        <dbReference type="SAM" id="MobiDB-lite"/>
    </source>
</evidence>
<evidence type="ECO:0000313" key="3">
    <source>
        <dbReference type="EMBL" id="KAK9763590.1"/>
    </source>
</evidence>
<proteinExistence type="predicted"/>
<sequence length="294" mass="33405">MNAKPSDLVTFEVEWYLMTNMAMLIFSATLIVHISNAYRSLQLNRQFPSNKYFIFNMLESFAGVSCHLCRISDYFFMTDCHFKGYFNVVFYYISTGLATMIMGHRCFADTPLRHVYGMITILLHVVKLCTTLKFAVTLVNITGKFSECLPILDVKAFITMLMTEITLNAFLFAWWMVIVGIRIYQQPDRYSKVFREGGAGYTMVSAAVNLILLSCMVNNVSFGLNPEVLLQTKWAIESKMCIAQLEALAKDMRRGNKNGNSKVHSLTPGWTWASSKKSNDAVSSNRRLQETSIA</sequence>
<keyword evidence="4" id="KW-1185">Reference proteome</keyword>
<feature type="transmembrane region" description="Helical" evidence="2">
    <location>
        <begin position="15"/>
        <end position="32"/>
    </location>
</feature>
<feature type="transmembrane region" description="Helical" evidence="2">
    <location>
        <begin position="89"/>
        <end position="108"/>
    </location>
</feature>
<dbReference type="EMBL" id="JASJQH010000603">
    <property type="protein sequence ID" value="KAK9763590.1"/>
    <property type="molecule type" value="Genomic_DNA"/>
</dbReference>
<feature type="region of interest" description="Disordered" evidence="1">
    <location>
        <begin position="274"/>
        <end position="294"/>
    </location>
</feature>
<feature type="transmembrane region" description="Helical" evidence="2">
    <location>
        <begin position="199"/>
        <end position="220"/>
    </location>
</feature>
<keyword evidence="2" id="KW-0472">Membrane</keyword>
<keyword evidence="2" id="KW-0812">Transmembrane</keyword>
<feature type="transmembrane region" description="Helical" evidence="2">
    <location>
        <begin position="156"/>
        <end position="178"/>
    </location>
</feature>
<reference evidence="3 4" key="1">
    <citation type="submission" date="2023-04" db="EMBL/GenBank/DDBJ databases">
        <title>Genome of Basidiobolus ranarum AG-B5.</title>
        <authorList>
            <person name="Stajich J.E."/>
            <person name="Carter-House D."/>
            <person name="Gryganskyi A."/>
        </authorList>
    </citation>
    <scope>NUCLEOTIDE SEQUENCE [LARGE SCALE GENOMIC DNA]</scope>
    <source>
        <strain evidence="3 4">AG-B5</strain>
    </source>
</reference>